<organism evidence="2 4">
    <name type="scientific">Puccinia coronata f. sp. avenae</name>
    <dbReference type="NCBI Taxonomy" id="200324"/>
    <lineage>
        <taxon>Eukaryota</taxon>
        <taxon>Fungi</taxon>
        <taxon>Dikarya</taxon>
        <taxon>Basidiomycota</taxon>
        <taxon>Pucciniomycotina</taxon>
        <taxon>Pucciniomycetes</taxon>
        <taxon>Pucciniales</taxon>
        <taxon>Pucciniaceae</taxon>
        <taxon>Puccinia</taxon>
    </lineage>
</organism>
<feature type="region of interest" description="Disordered" evidence="1">
    <location>
        <begin position="105"/>
        <end position="135"/>
    </location>
</feature>
<comment type="caution">
    <text evidence="2">The sequence shown here is derived from an EMBL/GenBank/DDBJ whole genome shotgun (WGS) entry which is preliminary data.</text>
</comment>
<evidence type="ECO:0000313" key="4">
    <source>
        <dbReference type="Proteomes" id="UP000235392"/>
    </source>
</evidence>
<dbReference type="Proteomes" id="UP000235392">
    <property type="component" value="Unassembled WGS sequence"/>
</dbReference>
<evidence type="ECO:0000313" key="3">
    <source>
        <dbReference type="EMBL" id="PLW50831.1"/>
    </source>
</evidence>
<accession>A0A2N5TER3</accession>
<gene>
    <name evidence="3" type="ORF">PCASD_01172</name>
    <name evidence="2" type="ORF">PCASD_11019</name>
</gene>
<feature type="compositionally biased region" description="Basic and acidic residues" evidence="1">
    <location>
        <begin position="112"/>
        <end position="129"/>
    </location>
</feature>
<name>A0A2N5TER3_9BASI</name>
<dbReference type="EMBL" id="PGCI01000619">
    <property type="protein sequence ID" value="PLW23971.1"/>
    <property type="molecule type" value="Genomic_DNA"/>
</dbReference>
<protein>
    <submittedName>
        <fullName evidence="2">Uncharacterized protein</fullName>
    </submittedName>
</protein>
<evidence type="ECO:0000256" key="1">
    <source>
        <dbReference type="SAM" id="MobiDB-lite"/>
    </source>
</evidence>
<proteinExistence type="predicted"/>
<dbReference type="AlphaFoldDB" id="A0A2N5TER3"/>
<reference evidence="2 4" key="1">
    <citation type="submission" date="2017-11" db="EMBL/GenBank/DDBJ databases">
        <title>De novo assembly and phasing of dikaryotic genomes from two isolates of Puccinia coronata f. sp. avenae, the causal agent of oat crown rust.</title>
        <authorList>
            <person name="Miller M.E."/>
            <person name="Zhang Y."/>
            <person name="Omidvar V."/>
            <person name="Sperschneider J."/>
            <person name="Schwessinger B."/>
            <person name="Raley C."/>
            <person name="Palmer J.M."/>
            <person name="Garnica D."/>
            <person name="Upadhyaya N."/>
            <person name="Rathjen J."/>
            <person name="Taylor J.M."/>
            <person name="Park R.F."/>
            <person name="Dodds P.N."/>
            <person name="Hirsch C.D."/>
            <person name="Kianian S.F."/>
            <person name="Figueroa M."/>
        </authorList>
    </citation>
    <scope>NUCLEOTIDE SEQUENCE [LARGE SCALE GENOMIC DNA]</scope>
    <source>
        <strain evidence="2">12SD80</strain>
    </source>
</reference>
<evidence type="ECO:0000313" key="2">
    <source>
        <dbReference type="EMBL" id="PLW23971.1"/>
    </source>
</evidence>
<dbReference type="EMBL" id="PGCI01000008">
    <property type="protein sequence ID" value="PLW50831.1"/>
    <property type="molecule type" value="Genomic_DNA"/>
</dbReference>
<sequence>MSEIEWGTSQEMAGGMPNVYRHSAVTYDPMYHSKLLYEDPLQTLASDGRKGTTLRSRQCRTFIDVPPSASARDRCQSTVASFRPYFSSSGRLLLQSVAIKMSPAEASNELQKIGERNVDRMSEHSKSFDSDSLSG</sequence>